<dbReference type="EMBL" id="CM001440">
    <property type="protein sequence ID" value="EHR60170.1"/>
    <property type="molecule type" value="Genomic_DNA"/>
</dbReference>
<dbReference type="SUPFAM" id="SSF88697">
    <property type="entry name" value="PUA domain-like"/>
    <property type="match status" value="1"/>
</dbReference>
<evidence type="ECO:0000313" key="3">
    <source>
        <dbReference type="Proteomes" id="UP000002791"/>
    </source>
</evidence>
<sequence length="244" mass="27372">MTHSEGRDSQPTTWTTLPLFPLHTVALPGVHLPLHIFEPRYRQLTIDLVTEVVPERLFGVVAIRNPTITEVEEPAHVHATGCAVRLREARRLPDGRFDIVATGHRRFRLLSIDTGAAPYLHATVEWADDEPLPDGSEGAEEATARLADAGRAAHRRYCSVAWESDGWQPPPRDTEPALLAYRLASDCILPLADRQELLEERHPLRRLRLTCRLLAREAAFISELSAVPPPQHEVNETLLRPSLN</sequence>
<dbReference type="PROSITE" id="PS51787">
    <property type="entry name" value="LON_N"/>
    <property type="match status" value="1"/>
</dbReference>
<dbReference type="PANTHER" id="PTHR46732:SF8">
    <property type="entry name" value="ATP-DEPENDENT PROTEASE LA (LON) DOMAIN PROTEIN"/>
    <property type="match status" value="1"/>
</dbReference>
<gene>
    <name evidence="2" type="ORF">SaccyDRAFT_1261</name>
</gene>
<dbReference type="Proteomes" id="UP000002791">
    <property type="component" value="Chromosome"/>
</dbReference>
<dbReference type="SMART" id="SM00464">
    <property type="entry name" value="LON"/>
    <property type="match status" value="1"/>
</dbReference>
<proteinExistence type="predicted"/>
<dbReference type="STRING" id="882082.SaccyDRAFT_1261"/>
<dbReference type="Pfam" id="PF02190">
    <property type="entry name" value="LON_substr_bdg"/>
    <property type="match status" value="1"/>
</dbReference>
<dbReference type="OrthoDB" id="25394at2"/>
<name>H5XCF5_9PSEU</name>
<protein>
    <submittedName>
        <fullName evidence="2">Peptidase S16, lon domain protein</fullName>
    </submittedName>
</protein>
<dbReference type="Gene3D" id="1.20.58.1480">
    <property type="match status" value="1"/>
</dbReference>
<dbReference type="InterPro" id="IPR003111">
    <property type="entry name" value="Lon_prtase_N"/>
</dbReference>
<dbReference type="InterPro" id="IPR046336">
    <property type="entry name" value="Lon_prtase_N_sf"/>
</dbReference>
<keyword evidence="3" id="KW-1185">Reference proteome</keyword>
<dbReference type="AlphaFoldDB" id="H5XCF5"/>
<dbReference type="Gene3D" id="2.30.130.40">
    <property type="entry name" value="LON domain-like"/>
    <property type="match status" value="1"/>
</dbReference>
<dbReference type="RefSeq" id="WP_005454576.1">
    <property type="nucleotide sequence ID" value="NZ_CM001440.1"/>
</dbReference>
<organism evidence="2 3">
    <name type="scientific">Saccharomonospora cyanea NA-134</name>
    <dbReference type="NCBI Taxonomy" id="882082"/>
    <lineage>
        <taxon>Bacteria</taxon>
        <taxon>Bacillati</taxon>
        <taxon>Actinomycetota</taxon>
        <taxon>Actinomycetes</taxon>
        <taxon>Pseudonocardiales</taxon>
        <taxon>Pseudonocardiaceae</taxon>
        <taxon>Saccharomonospora</taxon>
    </lineage>
</organism>
<feature type="domain" description="Lon N-terminal" evidence="1">
    <location>
        <begin position="14"/>
        <end position="218"/>
    </location>
</feature>
<dbReference type="eggNOG" id="COG2802">
    <property type="taxonomic scope" value="Bacteria"/>
</dbReference>
<evidence type="ECO:0000259" key="1">
    <source>
        <dbReference type="PROSITE" id="PS51787"/>
    </source>
</evidence>
<dbReference type="PANTHER" id="PTHR46732">
    <property type="entry name" value="ATP-DEPENDENT PROTEASE LA (LON) DOMAIN PROTEIN"/>
    <property type="match status" value="1"/>
</dbReference>
<accession>H5XCF5</accession>
<dbReference type="HOGENOM" id="CLU_048359_1_1_11"/>
<dbReference type="InterPro" id="IPR015947">
    <property type="entry name" value="PUA-like_sf"/>
</dbReference>
<reference evidence="2 3" key="1">
    <citation type="submission" date="2011-11" db="EMBL/GenBank/DDBJ databases">
        <title>The Noncontiguous Finished sequence of Saccharomonospora cyanea NA-134.</title>
        <authorList>
            <consortium name="US DOE Joint Genome Institute"/>
            <person name="Lucas S."/>
            <person name="Han J."/>
            <person name="Lapidus A."/>
            <person name="Cheng J.-F."/>
            <person name="Goodwin L."/>
            <person name="Pitluck S."/>
            <person name="Peters L."/>
            <person name="Ovchinnikova G."/>
            <person name="Lu M."/>
            <person name="Detter J.C."/>
            <person name="Han C."/>
            <person name="Tapia R."/>
            <person name="Land M."/>
            <person name="Hauser L."/>
            <person name="Kyrpides N."/>
            <person name="Ivanova N."/>
            <person name="Pagani I."/>
            <person name="Brambilla E.-M."/>
            <person name="Klenk H.-P."/>
            <person name="Woyke T."/>
        </authorList>
    </citation>
    <scope>NUCLEOTIDE SEQUENCE [LARGE SCALE GENOMIC DNA]</scope>
    <source>
        <strain evidence="2 3">NA-134</strain>
    </source>
</reference>
<evidence type="ECO:0000313" key="2">
    <source>
        <dbReference type="EMBL" id="EHR60170.1"/>
    </source>
</evidence>